<dbReference type="InterPro" id="IPR020904">
    <property type="entry name" value="Sc_DH/Rdtase_CS"/>
</dbReference>
<dbReference type="Proteomes" id="UP001441914">
    <property type="component" value="Chromosome 1"/>
</dbReference>
<dbReference type="PROSITE" id="PS00061">
    <property type="entry name" value="ADH_SHORT"/>
    <property type="match status" value="1"/>
</dbReference>
<dbReference type="EMBL" id="CP135176">
    <property type="protein sequence ID" value="WZS84513.1"/>
    <property type="molecule type" value="Genomic_DNA"/>
</dbReference>
<dbReference type="RefSeq" id="WP_016800870.1">
    <property type="nucleotide sequence ID" value="NZ_AIDR02000018.1"/>
</dbReference>
<dbReference type="SUPFAM" id="SSF51735">
    <property type="entry name" value="NAD(P)-binding Rossmann-fold domains"/>
    <property type="match status" value="1"/>
</dbReference>
<protein>
    <submittedName>
        <fullName evidence="5">SDR family oxidoreductase</fullName>
    </submittedName>
</protein>
<accession>A0AAN0N7A1</accession>
<name>A0AAN0N7A1_9VIBR</name>
<dbReference type="AlphaFoldDB" id="A0AAN0N7A1"/>
<gene>
    <name evidence="5" type="ORF">QYQ95_08345</name>
</gene>
<comment type="similarity">
    <text evidence="1 4">Belongs to the short-chain dehydrogenases/reductases (SDR) family.</text>
</comment>
<dbReference type="Gene3D" id="3.40.50.720">
    <property type="entry name" value="NAD(P)-binding Rossmann-like Domain"/>
    <property type="match status" value="1"/>
</dbReference>
<evidence type="ECO:0000256" key="3">
    <source>
        <dbReference type="ARBA" id="ARBA00023002"/>
    </source>
</evidence>
<evidence type="ECO:0000256" key="4">
    <source>
        <dbReference type="RuleBase" id="RU000363"/>
    </source>
</evidence>
<evidence type="ECO:0000313" key="5">
    <source>
        <dbReference type="EMBL" id="WZS84513.1"/>
    </source>
</evidence>
<dbReference type="InterPro" id="IPR002347">
    <property type="entry name" value="SDR_fam"/>
</dbReference>
<dbReference type="GO" id="GO:0016616">
    <property type="term" value="F:oxidoreductase activity, acting on the CH-OH group of donors, NAD or NADP as acceptor"/>
    <property type="evidence" value="ECO:0007669"/>
    <property type="project" value="InterPro"/>
</dbReference>
<dbReference type="PRINTS" id="PR00080">
    <property type="entry name" value="SDRFAMILY"/>
</dbReference>
<dbReference type="PRINTS" id="PR00081">
    <property type="entry name" value="GDHRDH"/>
</dbReference>
<dbReference type="InterPro" id="IPR036291">
    <property type="entry name" value="NAD(P)-bd_dom_sf"/>
</dbReference>
<keyword evidence="3" id="KW-0560">Oxidoreductase</keyword>
<evidence type="ECO:0000256" key="1">
    <source>
        <dbReference type="ARBA" id="ARBA00006484"/>
    </source>
</evidence>
<sequence>MSDSQISLITGANKGIGFEIAKQLGNAGHKVLLAGRNEPAIKQAVADLKEQGIDAYCLPMDITNHESIEQAASHVESMFGKLDILINNAAIRVEEYGKLPSEQPLAQWRETFNTNLFGAVSVTCSFLPLIKRSKAGKILNVSSLLGSITLHSDRTSYTYSDEFKSLPAYSASKSALNSWTAHLAYELRDTSITVNSVHPGYTKTDLNDGDGVFTPEEGAITAIEIALDTGNSMSGQFVHMKSVLPW</sequence>
<evidence type="ECO:0000313" key="6">
    <source>
        <dbReference type="Proteomes" id="UP001441914"/>
    </source>
</evidence>
<evidence type="ECO:0000256" key="2">
    <source>
        <dbReference type="ARBA" id="ARBA00022857"/>
    </source>
</evidence>
<dbReference type="PANTHER" id="PTHR43490">
    <property type="entry name" value="(+)-NEOMENTHOL DEHYDROGENASE"/>
    <property type="match status" value="1"/>
</dbReference>
<proteinExistence type="inferred from homology"/>
<organism evidence="5 6">
    <name type="scientific">Vibrio cyclitrophicus ZF270</name>
    <dbReference type="NCBI Taxonomy" id="1136176"/>
    <lineage>
        <taxon>Bacteria</taxon>
        <taxon>Pseudomonadati</taxon>
        <taxon>Pseudomonadota</taxon>
        <taxon>Gammaproteobacteria</taxon>
        <taxon>Vibrionales</taxon>
        <taxon>Vibrionaceae</taxon>
        <taxon>Vibrio</taxon>
    </lineage>
</organism>
<reference evidence="5 6" key="1">
    <citation type="journal article" date="2024" name="Elife">
        <title>Polysaccharide breakdown products drive degradation-dispersal cycles of foraging bacteria through changes in metabolism and motility.</title>
        <authorList>
            <person name="Stubbusch A.K."/>
            <person name="Keegstra J.M."/>
            <person name="Schwartzman J."/>
            <person name="Pontrelli S."/>
            <person name="Clerc E.E."/>
            <person name="Stocker R."/>
            <person name="Magnabosco C."/>
            <person name="Schubert O.T."/>
            <person name="Ackermann M."/>
            <person name="D'Souza G.G."/>
        </authorList>
    </citation>
    <scope>NUCLEOTIDE SEQUENCE [LARGE SCALE GENOMIC DNA]</scope>
    <source>
        <strain evidence="5 6">ZF270</strain>
    </source>
</reference>
<dbReference type="Pfam" id="PF00106">
    <property type="entry name" value="adh_short"/>
    <property type="match status" value="1"/>
</dbReference>
<dbReference type="InterPro" id="IPR045313">
    <property type="entry name" value="CBR1-like"/>
</dbReference>
<keyword evidence="2" id="KW-0521">NADP</keyword>
<dbReference type="CDD" id="cd05324">
    <property type="entry name" value="carb_red_PTCR-like_SDR_c"/>
    <property type="match status" value="1"/>
</dbReference>
<keyword evidence="6" id="KW-1185">Reference proteome</keyword>
<dbReference type="PANTHER" id="PTHR43490:SF99">
    <property type="entry name" value="SHORT-CHAIN DEHYDROGENASE_REDUCTASE"/>
    <property type="match status" value="1"/>
</dbReference>